<evidence type="ECO:0000256" key="4">
    <source>
        <dbReference type="ARBA" id="ARBA00023004"/>
    </source>
</evidence>
<dbReference type="Gene3D" id="1.10.490.10">
    <property type="entry name" value="Globins"/>
    <property type="match status" value="1"/>
</dbReference>
<dbReference type="InterPro" id="IPR012292">
    <property type="entry name" value="Globin/Proto"/>
</dbReference>
<comment type="caution">
    <text evidence="5">The sequence shown here is derived from an EMBL/GenBank/DDBJ whole genome shotgun (WGS) entry which is preliminary data.</text>
</comment>
<keyword evidence="4" id="KW-0408">Iron</keyword>
<name>A0A1Z5KRQ1_FISSO</name>
<keyword evidence="1" id="KW-0813">Transport</keyword>
<dbReference type="Pfam" id="PF01152">
    <property type="entry name" value="Bac_globin"/>
    <property type="match status" value="1"/>
</dbReference>
<dbReference type="GO" id="GO:0019825">
    <property type="term" value="F:oxygen binding"/>
    <property type="evidence" value="ECO:0007669"/>
    <property type="project" value="InterPro"/>
</dbReference>
<dbReference type="Proteomes" id="UP000198406">
    <property type="component" value="Unassembled WGS sequence"/>
</dbReference>
<organism evidence="5 6">
    <name type="scientific">Fistulifera solaris</name>
    <name type="common">Oleaginous diatom</name>
    <dbReference type="NCBI Taxonomy" id="1519565"/>
    <lineage>
        <taxon>Eukaryota</taxon>
        <taxon>Sar</taxon>
        <taxon>Stramenopiles</taxon>
        <taxon>Ochrophyta</taxon>
        <taxon>Bacillariophyta</taxon>
        <taxon>Bacillariophyceae</taxon>
        <taxon>Bacillariophycidae</taxon>
        <taxon>Naviculales</taxon>
        <taxon>Naviculaceae</taxon>
        <taxon>Fistulifera</taxon>
    </lineage>
</organism>
<dbReference type="InParanoid" id="A0A1Z5KRQ1"/>
<evidence type="ECO:0000256" key="1">
    <source>
        <dbReference type="ARBA" id="ARBA00022448"/>
    </source>
</evidence>
<dbReference type="InterPro" id="IPR001486">
    <property type="entry name" value="Hemoglobin_trunc"/>
</dbReference>
<keyword evidence="2" id="KW-0349">Heme</keyword>
<evidence type="ECO:0000313" key="5">
    <source>
        <dbReference type="EMBL" id="GAX28598.1"/>
    </source>
</evidence>
<gene>
    <name evidence="5" type="ORF">FisN_1Hh611</name>
</gene>
<keyword evidence="3" id="KW-0479">Metal-binding</keyword>
<keyword evidence="6" id="KW-1185">Reference proteome</keyword>
<evidence type="ECO:0000256" key="3">
    <source>
        <dbReference type="ARBA" id="ARBA00022723"/>
    </source>
</evidence>
<dbReference type="SUPFAM" id="SSF46458">
    <property type="entry name" value="Globin-like"/>
    <property type="match status" value="1"/>
</dbReference>
<dbReference type="AlphaFoldDB" id="A0A1Z5KRQ1"/>
<dbReference type="OrthoDB" id="546064at2759"/>
<proteinExistence type="predicted"/>
<evidence type="ECO:0000256" key="2">
    <source>
        <dbReference type="ARBA" id="ARBA00022617"/>
    </source>
</evidence>
<sequence>MTSTDHSSHLFARIGGPNAVRDIVDELDKLVSNDPELMELFDGVRLSLIKVHHHMILRMAFEGVNPEAERSILLNHKRLFLEKGLNGDHFDALCCHLVDALERCNVAHELVEEAAENISKLRDLFEDGGTSCQFIQAEEEVRKEHNLEIKSPLRSPRKNRNVSVRGALRHIFSPSAHAA</sequence>
<dbReference type="EMBL" id="BDSP01000277">
    <property type="protein sequence ID" value="GAX28598.1"/>
    <property type="molecule type" value="Genomic_DNA"/>
</dbReference>
<accession>A0A1Z5KRQ1</accession>
<reference evidence="5 6" key="1">
    <citation type="journal article" date="2015" name="Plant Cell">
        <title>Oil accumulation by the oleaginous diatom Fistulifera solaris as revealed by the genome and transcriptome.</title>
        <authorList>
            <person name="Tanaka T."/>
            <person name="Maeda Y."/>
            <person name="Veluchamy A."/>
            <person name="Tanaka M."/>
            <person name="Abida H."/>
            <person name="Marechal E."/>
            <person name="Bowler C."/>
            <person name="Muto M."/>
            <person name="Sunaga Y."/>
            <person name="Tanaka M."/>
            <person name="Yoshino T."/>
            <person name="Taniguchi T."/>
            <person name="Fukuda Y."/>
            <person name="Nemoto M."/>
            <person name="Matsumoto M."/>
            <person name="Wong P.S."/>
            <person name="Aburatani S."/>
            <person name="Fujibuchi W."/>
        </authorList>
    </citation>
    <scope>NUCLEOTIDE SEQUENCE [LARGE SCALE GENOMIC DNA]</scope>
    <source>
        <strain evidence="5 6">JPCC DA0580</strain>
    </source>
</reference>
<dbReference type="InterPro" id="IPR009050">
    <property type="entry name" value="Globin-like_sf"/>
</dbReference>
<dbReference type="GO" id="GO:0046872">
    <property type="term" value="F:metal ion binding"/>
    <property type="evidence" value="ECO:0007669"/>
    <property type="project" value="UniProtKB-KW"/>
</dbReference>
<dbReference type="GO" id="GO:0020037">
    <property type="term" value="F:heme binding"/>
    <property type="evidence" value="ECO:0007669"/>
    <property type="project" value="InterPro"/>
</dbReference>
<protein>
    <submittedName>
        <fullName evidence="5">Uncharacterized protein</fullName>
    </submittedName>
</protein>
<evidence type="ECO:0000313" key="6">
    <source>
        <dbReference type="Proteomes" id="UP000198406"/>
    </source>
</evidence>